<dbReference type="InterPro" id="IPR024432">
    <property type="entry name" value="Put_RecE_PDDEXK-like_dom"/>
</dbReference>
<keyword evidence="3" id="KW-1185">Reference proteome</keyword>
<reference evidence="2 3" key="1">
    <citation type="submission" date="2016-11" db="EMBL/GenBank/DDBJ databases">
        <authorList>
            <person name="Jaros S."/>
            <person name="Januszkiewicz K."/>
            <person name="Wedrychowicz H."/>
        </authorList>
    </citation>
    <scope>NUCLEOTIDE SEQUENCE [LARGE SCALE GENOMIC DNA]</scope>
    <source>
        <strain evidence="2 3">DSM 25479</strain>
    </source>
</reference>
<dbReference type="STRING" id="1118202.SAMN05443429_108116"/>
<proteinExistence type="predicted"/>
<evidence type="ECO:0000313" key="3">
    <source>
        <dbReference type="Proteomes" id="UP000184335"/>
    </source>
</evidence>
<dbReference type="OrthoDB" id="1228534at2"/>
<name>A0A1M6GAE2_9FLAO</name>
<dbReference type="InterPro" id="IPR011604">
    <property type="entry name" value="PDDEXK-like_dom_sf"/>
</dbReference>
<sequence length="338" mass="39160">MGATKNKAIEFAEEMAQSEDYAVFSQVLQKEEYSPMQTVISGLKQRMLPMSYSKLKHLDSPVNFINNLLKPVERNTAMTFGSVVDCLLLEPHKFDKKFAIVSETPTTENQKTFVNYFLNETSPLEAYDDRFEQALKASYKNDGRRYVKGLHDYLNAMESGKDVTSQQIYEKAKEVSDNLANAPEVADELAVCDAFQKFIEFSYQGWTFRGILDTYSPEVLHDLKFSNDCNPENFGRSIDKFGYDVQFGLYLIGLEILGLADNPKFKYILFDDKFNYSVLEVGEDYLNYGKRKVENYVKRLNKMVDEDAFRRSYDYFKSKNVIHKPRWIAGLDEEIFND</sequence>
<evidence type="ECO:0000259" key="1">
    <source>
        <dbReference type="Pfam" id="PF12684"/>
    </source>
</evidence>
<dbReference type="Proteomes" id="UP000184335">
    <property type="component" value="Unassembled WGS sequence"/>
</dbReference>
<feature type="domain" description="Putative exodeoxyribonuclease 8 PDDEXK-like" evidence="1">
    <location>
        <begin position="51"/>
        <end position="306"/>
    </location>
</feature>
<dbReference type="Gene3D" id="3.90.320.10">
    <property type="match status" value="1"/>
</dbReference>
<dbReference type="RefSeq" id="WP_073180305.1">
    <property type="nucleotide sequence ID" value="NZ_FQYI01000008.1"/>
</dbReference>
<organism evidence="2 3">
    <name type="scientific">Cruoricaptor ignavus</name>
    <dbReference type="NCBI Taxonomy" id="1118202"/>
    <lineage>
        <taxon>Bacteria</taxon>
        <taxon>Pseudomonadati</taxon>
        <taxon>Bacteroidota</taxon>
        <taxon>Flavobacteriia</taxon>
        <taxon>Flavobacteriales</taxon>
        <taxon>Weeksellaceae</taxon>
        <taxon>Cruoricaptor</taxon>
    </lineage>
</organism>
<evidence type="ECO:0000313" key="2">
    <source>
        <dbReference type="EMBL" id="SHJ06906.1"/>
    </source>
</evidence>
<dbReference type="AlphaFoldDB" id="A0A1M6GAE2"/>
<dbReference type="Pfam" id="PF12684">
    <property type="entry name" value="DUF3799"/>
    <property type="match status" value="1"/>
</dbReference>
<accession>A0A1M6GAE2</accession>
<dbReference type="EMBL" id="FQYI01000008">
    <property type="protein sequence ID" value="SHJ06906.1"/>
    <property type="molecule type" value="Genomic_DNA"/>
</dbReference>
<gene>
    <name evidence="2" type="ORF">SAMN05443429_108116</name>
</gene>
<protein>
    <recommendedName>
        <fullName evidence="1">Putative exodeoxyribonuclease 8 PDDEXK-like domain-containing protein</fullName>
    </recommendedName>
</protein>